<accession>A0A0K2U8M2</accession>
<reference evidence="1" key="1">
    <citation type="submission" date="2014-05" db="EMBL/GenBank/DDBJ databases">
        <authorList>
            <person name="Chronopoulou M."/>
        </authorList>
    </citation>
    <scope>NUCLEOTIDE SEQUENCE</scope>
    <source>
        <tissue evidence="1">Whole organism</tissue>
    </source>
</reference>
<name>A0A0K2U8M2_LEPSM</name>
<feature type="non-terminal residue" evidence="1">
    <location>
        <position position="1"/>
    </location>
</feature>
<protein>
    <submittedName>
        <fullName evidence="1">Uncharacterized protein</fullName>
    </submittedName>
</protein>
<evidence type="ECO:0000313" key="1">
    <source>
        <dbReference type="EMBL" id="CDW34312.1"/>
    </source>
</evidence>
<proteinExistence type="predicted"/>
<organism evidence="1">
    <name type="scientific">Lepeophtheirus salmonis</name>
    <name type="common">Salmon louse</name>
    <name type="synonym">Caligus salmonis</name>
    <dbReference type="NCBI Taxonomy" id="72036"/>
    <lineage>
        <taxon>Eukaryota</taxon>
        <taxon>Metazoa</taxon>
        <taxon>Ecdysozoa</taxon>
        <taxon>Arthropoda</taxon>
        <taxon>Crustacea</taxon>
        <taxon>Multicrustacea</taxon>
        <taxon>Hexanauplia</taxon>
        <taxon>Copepoda</taxon>
        <taxon>Siphonostomatoida</taxon>
        <taxon>Caligidae</taxon>
        <taxon>Lepeophtheirus</taxon>
    </lineage>
</organism>
<sequence>WIFINHLVQTEVIESLRLADQTTIEFGVKSAYFLRVIQYFALESYMEVILLPGSDFFQMFEGIFPFHIQLQHFIPYSY</sequence>
<dbReference type="EMBL" id="HACA01016951">
    <property type="protein sequence ID" value="CDW34312.1"/>
    <property type="molecule type" value="Transcribed_RNA"/>
</dbReference>
<dbReference type="AlphaFoldDB" id="A0A0K2U8M2"/>